<feature type="non-terminal residue" evidence="1">
    <location>
        <position position="1"/>
    </location>
</feature>
<keyword evidence="2" id="KW-1185">Reference proteome</keyword>
<sequence>VGGMGSSTSLAKLVELLVELKVKELEVQDSSPGKEKN</sequence>
<dbReference type="Proteomes" id="UP000265520">
    <property type="component" value="Unassembled WGS sequence"/>
</dbReference>
<name>A0A392TTA8_9FABA</name>
<comment type="caution">
    <text evidence="1">The sequence shown here is derived from an EMBL/GenBank/DDBJ whole genome shotgun (WGS) entry which is preliminary data.</text>
</comment>
<dbReference type="EMBL" id="LXQA010630676">
    <property type="protein sequence ID" value="MCI63075.1"/>
    <property type="molecule type" value="Genomic_DNA"/>
</dbReference>
<proteinExistence type="predicted"/>
<dbReference type="AlphaFoldDB" id="A0A392TTA8"/>
<organism evidence="1 2">
    <name type="scientific">Trifolium medium</name>
    <dbReference type="NCBI Taxonomy" id="97028"/>
    <lineage>
        <taxon>Eukaryota</taxon>
        <taxon>Viridiplantae</taxon>
        <taxon>Streptophyta</taxon>
        <taxon>Embryophyta</taxon>
        <taxon>Tracheophyta</taxon>
        <taxon>Spermatophyta</taxon>
        <taxon>Magnoliopsida</taxon>
        <taxon>eudicotyledons</taxon>
        <taxon>Gunneridae</taxon>
        <taxon>Pentapetalae</taxon>
        <taxon>rosids</taxon>
        <taxon>fabids</taxon>
        <taxon>Fabales</taxon>
        <taxon>Fabaceae</taxon>
        <taxon>Papilionoideae</taxon>
        <taxon>50 kb inversion clade</taxon>
        <taxon>NPAAA clade</taxon>
        <taxon>Hologalegina</taxon>
        <taxon>IRL clade</taxon>
        <taxon>Trifolieae</taxon>
        <taxon>Trifolium</taxon>
    </lineage>
</organism>
<protein>
    <submittedName>
        <fullName evidence="1">Uncharacterized protein</fullName>
    </submittedName>
</protein>
<accession>A0A392TTA8</accession>
<evidence type="ECO:0000313" key="2">
    <source>
        <dbReference type="Proteomes" id="UP000265520"/>
    </source>
</evidence>
<evidence type="ECO:0000313" key="1">
    <source>
        <dbReference type="EMBL" id="MCI63075.1"/>
    </source>
</evidence>
<reference evidence="1 2" key="1">
    <citation type="journal article" date="2018" name="Front. Plant Sci.">
        <title>Red Clover (Trifolium pratense) and Zigzag Clover (T. medium) - A Picture of Genomic Similarities and Differences.</title>
        <authorList>
            <person name="Dluhosova J."/>
            <person name="Istvanek J."/>
            <person name="Nedelnik J."/>
            <person name="Repkova J."/>
        </authorList>
    </citation>
    <scope>NUCLEOTIDE SEQUENCE [LARGE SCALE GENOMIC DNA]</scope>
    <source>
        <strain evidence="2">cv. 10/8</strain>
        <tissue evidence="1">Leaf</tissue>
    </source>
</reference>